<evidence type="ECO:0000313" key="2">
    <source>
        <dbReference type="Proteomes" id="UP000091857"/>
    </source>
</evidence>
<sequence>MKGRGLQAYRFKTCTHKIKSIQKEQKKNMKIKNSKLYMKNKSIIEENEKLRKKPFLLHQENHALYFSSKRGYLPMI</sequence>
<gene>
    <name evidence="1" type="ORF">MANES_05G044050v8</name>
</gene>
<dbReference type="EMBL" id="CM004391">
    <property type="protein sequence ID" value="KAG8653650.1"/>
    <property type="molecule type" value="Genomic_DNA"/>
</dbReference>
<name>A0ACB7HM97_MANES</name>
<evidence type="ECO:0000313" key="1">
    <source>
        <dbReference type="EMBL" id="KAG8653650.1"/>
    </source>
</evidence>
<reference evidence="2" key="1">
    <citation type="journal article" date="2016" name="Nat. Biotechnol.">
        <title>Sequencing wild and cultivated cassava and related species reveals extensive interspecific hybridization and genetic diversity.</title>
        <authorList>
            <person name="Bredeson J.V."/>
            <person name="Lyons J.B."/>
            <person name="Prochnik S.E."/>
            <person name="Wu G.A."/>
            <person name="Ha C.M."/>
            <person name="Edsinger-Gonzales E."/>
            <person name="Grimwood J."/>
            <person name="Schmutz J."/>
            <person name="Rabbi I.Y."/>
            <person name="Egesi C."/>
            <person name="Nauluvula P."/>
            <person name="Lebot V."/>
            <person name="Ndunguru J."/>
            <person name="Mkamilo G."/>
            <person name="Bart R.S."/>
            <person name="Setter T.L."/>
            <person name="Gleadow R.M."/>
            <person name="Kulakow P."/>
            <person name="Ferguson M.E."/>
            <person name="Rounsley S."/>
            <person name="Rokhsar D.S."/>
        </authorList>
    </citation>
    <scope>NUCLEOTIDE SEQUENCE [LARGE SCALE GENOMIC DNA]</scope>
    <source>
        <strain evidence="2">cv. AM560-2</strain>
    </source>
</reference>
<dbReference type="Proteomes" id="UP000091857">
    <property type="component" value="Chromosome 5"/>
</dbReference>
<organism evidence="1 2">
    <name type="scientific">Manihot esculenta</name>
    <name type="common">Cassava</name>
    <name type="synonym">Jatropha manihot</name>
    <dbReference type="NCBI Taxonomy" id="3983"/>
    <lineage>
        <taxon>Eukaryota</taxon>
        <taxon>Viridiplantae</taxon>
        <taxon>Streptophyta</taxon>
        <taxon>Embryophyta</taxon>
        <taxon>Tracheophyta</taxon>
        <taxon>Spermatophyta</taxon>
        <taxon>Magnoliopsida</taxon>
        <taxon>eudicotyledons</taxon>
        <taxon>Gunneridae</taxon>
        <taxon>Pentapetalae</taxon>
        <taxon>rosids</taxon>
        <taxon>fabids</taxon>
        <taxon>Malpighiales</taxon>
        <taxon>Euphorbiaceae</taxon>
        <taxon>Crotonoideae</taxon>
        <taxon>Manihoteae</taxon>
        <taxon>Manihot</taxon>
    </lineage>
</organism>
<keyword evidence="2" id="KW-1185">Reference proteome</keyword>
<comment type="caution">
    <text evidence="1">The sequence shown here is derived from an EMBL/GenBank/DDBJ whole genome shotgun (WGS) entry which is preliminary data.</text>
</comment>
<protein>
    <submittedName>
        <fullName evidence="1">Uncharacterized protein</fullName>
    </submittedName>
</protein>
<proteinExistence type="predicted"/>
<accession>A0ACB7HM97</accession>